<comment type="function">
    <text evidence="1">Thiol-specific peroxidase that catalyzes the reduction of hydrogen peroxide and organic hydroperoxides to water and alcohols, respectively. Plays a role in cell protection against oxidative stress by detoxifying peroxides and as sensor of hydrogen peroxide-mediated signaling events.</text>
</comment>
<organism evidence="13 14">
    <name type="scientific">Cyanobacterium aponinum (strain PCC 10605)</name>
    <dbReference type="NCBI Taxonomy" id="755178"/>
    <lineage>
        <taxon>Bacteria</taxon>
        <taxon>Bacillati</taxon>
        <taxon>Cyanobacteriota</taxon>
        <taxon>Cyanophyceae</taxon>
        <taxon>Oscillatoriophycideae</taxon>
        <taxon>Chroococcales</taxon>
        <taxon>Geminocystaceae</taxon>
        <taxon>Cyanobacterium</taxon>
    </lineage>
</organism>
<dbReference type="PROSITE" id="PS51352">
    <property type="entry name" value="THIOREDOXIN_2"/>
    <property type="match status" value="1"/>
</dbReference>
<dbReference type="PATRIC" id="fig|755178.3.peg.2712"/>
<dbReference type="Pfam" id="PF00578">
    <property type="entry name" value="AhpC-TSA"/>
    <property type="match status" value="1"/>
</dbReference>
<sequence length="214" mass="23840">MNLQQELNNLSQQMQQKLSDDVKKIMAKTAQELIDSQISEKALKKGDKIPSFALPNSTGKLINISDILATSKAVISFYRGGWCPYCNLELKALQQRLPEIKEAGANLVAISPQTPDNSLSTIEKQELTFEVLSDVGNNVAKEFGLVFTVPEILRNIYHSFGIDLPKSNGDDSYTLPLPATYIVDRNGTIIYSFVDTDYTKRVDPQEIIDILKSL</sequence>
<feature type="domain" description="Thioredoxin" evidence="12">
    <location>
        <begin position="43"/>
        <end position="214"/>
    </location>
</feature>
<dbReference type="PANTHER" id="PTHR42801:SF7">
    <property type="entry name" value="SLL1159 PROTEIN"/>
    <property type="match status" value="1"/>
</dbReference>
<dbReference type="InterPro" id="IPR013766">
    <property type="entry name" value="Thioredoxin_domain"/>
</dbReference>
<dbReference type="GO" id="GO:0034599">
    <property type="term" value="P:cellular response to oxidative stress"/>
    <property type="evidence" value="ECO:0007669"/>
    <property type="project" value="TreeGrafter"/>
</dbReference>
<evidence type="ECO:0000256" key="3">
    <source>
        <dbReference type="ARBA" id="ARBA00022559"/>
    </source>
</evidence>
<evidence type="ECO:0000256" key="7">
    <source>
        <dbReference type="ARBA" id="ARBA00023284"/>
    </source>
</evidence>
<dbReference type="Gene3D" id="3.40.30.10">
    <property type="entry name" value="Glutaredoxin"/>
    <property type="match status" value="1"/>
</dbReference>
<dbReference type="eggNOG" id="COG1225">
    <property type="taxonomic scope" value="Bacteria"/>
</dbReference>
<dbReference type="CDD" id="cd02970">
    <property type="entry name" value="PRX_like2"/>
    <property type="match status" value="1"/>
</dbReference>
<dbReference type="GO" id="GO:0005737">
    <property type="term" value="C:cytoplasm"/>
    <property type="evidence" value="ECO:0007669"/>
    <property type="project" value="TreeGrafter"/>
</dbReference>
<dbReference type="STRING" id="755178.Cyan10605_2555"/>
<dbReference type="InterPro" id="IPR036249">
    <property type="entry name" value="Thioredoxin-like_sf"/>
</dbReference>
<reference evidence="14" key="1">
    <citation type="journal article" date="2013" name="Proc. Natl. Acad. Sci. U.S.A.">
        <title>Improving the coverage of the cyanobacterial phylum using diversity-driven genome sequencing.</title>
        <authorList>
            <person name="Shih P.M."/>
            <person name="Wu D."/>
            <person name="Latifi A."/>
            <person name="Axen S.D."/>
            <person name="Fewer D.P."/>
            <person name="Talla E."/>
            <person name="Calteau A."/>
            <person name="Cai F."/>
            <person name="Tandeau de Marsac N."/>
            <person name="Rippka R."/>
            <person name="Herdman M."/>
            <person name="Sivonen K."/>
            <person name="Coursin T."/>
            <person name="Laurent T."/>
            <person name="Goodwin L."/>
            <person name="Nolan M."/>
            <person name="Davenport K.W."/>
            <person name="Han C.S."/>
            <person name="Rubin E.M."/>
            <person name="Eisen J.A."/>
            <person name="Woyke T."/>
            <person name="Gugger M."/>
            <person name="Kerfeld C.A."/>
        </authorList>
    </citation>
    <scope>NUCLEOTIDE SEQUENCE [LARGE SCALE GENOMIC DNA]</scope>
    <source>
        <strain evidence="14">PCC 10605</strain>
    </source>
</reference>
<dbReference type="RefSeq" id="WP_015220358.1">
    <property type="nucleotide sequence ID" value="NC_019776.1"/>
</dbReference>
<evidence type="ECO:0000256" key="9">
    <source>
        <dbReference type="ARBA" id="ARBA00038489"/>
    </source>
</evidence>
<name>K9Z7S2_CYAAP</name>
<evidence type="ECO:0000256" key="4">
    <source>
        <dbReference type="ARBA" id="ARBA00022862"/>
    </source>
</evidence>
<keyword evidence="5" id="KW-0560">Oxidoreductase</keyword>
<keyword evidence="4" id="KW-0049">Antioxidant</keyword>
<evidence type="ECO:0000256" key="5">
    <source>
        <dbReference type="ARBA" id="ARBA00023002"/>
    </source>
</evidence>
<dbReference type="InterPro" id="IPR000866">
    <property type="entry name" value="AhpC/TSA"/>
</dbReference>
<evidence type="ECO:0000259" key="12">
    <source>
        <dbReference type="PROSITE" id="PS51352"/>
    </source>
</evidence>
<keyword evidence="3" id="KW-0575">Peroxidase</keyword>
<evidence type="ECO:0000256" key="6">
    <source>
        <dbReference type="ARBA" id="ARBA00023157"/>
    </source>
</evidence>
<keyword evidence="7" id="KW-0676">Redox-active center</keyword>
<keyword evidence="14" id="KW-1185">Reference proteome</keyword>
<evidence type="ECO:0000256" key="8">
    <source>
        <dbReference type="ARBA" id="ARBA00032824"/>
    </source>
</evidence>
<dbReference type="KEGG" id="can:Cyan10605_2555"/>
<accession>K9Z7S2</accession>
<dbReference type="GO" id="GO:0008379">
    <property type="term" value="F:thioredoxin peroxidase activity"/>
    <property type="evidence" value="ECO:0007669"/>
    <property type="project" value="TreeGrafter"/>
</dbReference>
<dbReference type="EMBL" id="CP003947">
    <property type="protein sequence ID" value="AFZ54635.1"/>
    <property type="molecule type" value="Genomic_DNA"/>
</dbReference>
<dbReference type="AlphaFoldDB" id="K9Z7S2"/>
<dbReference type="PANTHER" id="PTHR42801">
    <property type="entry name" value="THIOREDOXIN-DEPENDENT PEROXIDE REDUCTASE"/>
    <property type="match status" value="1"/>
</dbReference>
<dbReference type="EC" id="1.11.1.24" evidence="2"/>
<comment type="catalytic activity">
    <reaction evidence="11">
        <text>a hydroperoxide + [thioredoxin]-dithiol = an alcohol + [thioredoxin]-disulfide + H2O</text>
        <dbReference type="Rhea" id="RHEA:62620"/>
        <dbReference type="Rhea" id="RHEA-COMP:10698"/>
        <dbReference type="Rhea" id="RHEA-COMP:10700"/>
        <dbReference type="ChEBI" id="CHEBI:15377"/>
        <dbReference type="ChEBI" id="CHEBI:29950"/>
        <dbReference type="ChEBI" id="CHEBI:30879"/>
        <dbReference type="ChEBI" id="CHEBI:35924"/>
        <dbReference type="ChEBI" id="CHEBI:50058"/>
        <dbReference type="EC" id="1.11.1.24"/>
    </reaction>
</comment>
<protein>
    <recommendedName>
        <fullName evidence="2">thioredoxin-dependent peroxiredoxin</fullName>
        <ecNumber evidence="2">1.11.1.24</ecNumber>
    </recommendedName>
    <alternativeName>
        <fullName evidence="10">Bacterioferritin comigratory protein</fullName>
    </alternativeName>
    <alternativeName>
        <fullName evidence="8">Thioredoxin peroxidase</fullName>
    </alternativeName>
</protein>
<dbReference type="Proteomes" id="UP000010480">
    <property type="component" value="Chromosome"/>
</dbReference>
<comment type="similarity">
    <text evidence="9">Belongs to the peroxiredoxin family. BCP/PrxQ subfamily.</text>
</comment>
<dbReference type="HOGENOM" id="CLU_042529_5_0_3"/>
<dbReference type="OrthoDB" id="9809746at2"/>
<gene>
    <name evidence="13" type="ordered locus">Cyan10605_2555</name>
</gene>
<keyword evidence="6" id="KW-1015">Disulfide bond</keyword>
<evidence type="ECO:0000256" key="10">
    <source>
        <dbReference type="ARBA" id="ARBA00041373"/>
    </source>
</evidence>
<evidence type="ECO:0000256" key="2">
    <source>
        <dbReference type="ARBA" id="ARBA00013017"/>
    </source>
</evidence>
<proteinExistence type="inferred from homology"/>
<evidence type="ECO:0000256" key="1">
    <source>
        <dbReference type="ARBA" id="ARBA00003330"/>
    </source>
</evidence>
<evidence type="ECO:0000313" key="14">
    <source>
        <dbReference type="Proteomes" id="UP000010480"/>
    </source>
</evidence>
<evidence type="ECO:0000313" key="13">
    <source>
        <dbReference type="EMBL" id="AFZ54635.1"/>
    </source>
</evidence>
<dbReference type="SUPFAM" id="SSF52833">
    <property type="entry name" value="Thioredoxin-like"/>
    <property type="match status" value="1"/>
</dbReference>
<dbReference type="GO" id="GO:0045454">
    <property type="term" value="P:cell redox homeostasis"/>
    <property type="evidence" value="ECO:0007669"/>
    <property type="project" value="TreeGrafter"/>
</dbReference>
<evidence type="ECO:0000256" key="11">
    <source>
        <dbReference type="ARBA" id="ARBA00049091"/>
    </source>
</evidence>
<dbReference type="InterPro" id="IPR050924">
    <property type="entry name" value="Peroxiredoxin_BCP/PrxQ"/>
</dbReference>